<dbReference type="PANTHER" id="PTHR12411">
    <property type="entry name" value="CYSTEINE PROTEASE FAMILY C1-RELATED"/>
    <property type="match status" value="1"/>
</dbReference>
<evidence type="ECO:0000256" key="1">
    <source>
        <dbReference type="ARBA" id="ARBA00008455"/>
    </source>
</evidence>
<evidence type="ECO:0000256" key="6">
    <source>
        <dbReference type="ARBA" id="ARBA00023180"/>
    </source>
</evidence>
<protein>
    <recommendedName>
        <fullName evidence="12">Cysteine proteinase</fullName>
    </recommendedName>
</protein>
<feature type="chain" id="PRO_5045552739" description="Cysteine proteinase" evidence="7">
    <location>
        <begin position="22"/>
        <end position="341"/>
    </location>
</feature>
<dbReference type="SMART" id="SM00848">
    <property type="entry name" value="Inhibitor_I29"/>
    <property type="match status" value="1"/>
</dbReference>
<dbReference type="InterPro" id="IPR025660">
    <property type="entry name" value="Pept_his_AS"/>
</dbReference>
<dbReference type="InterPro" id="IPR038765">
    <property type="entry name" value="Papain-like_cys_pep_sf"/>
</dbReference>
<dbReference type="SMART" id="SM00645">
    <property type="entry name" value="Pept_C1"/>
    <property type="match status" value="1"/>
</dbReference>
<evidence type="ECO:0000313" key="11">
    <source>
        <dbReference type="Proteomes" id="UP001174677"/>
    </source>
</evidence>
<dbReference type="InterPro" id="IPR000169">
    <property type="entry name" value="Pept_cys_AS"/>
</dbReference>
<keyword evidence="4" id="KW-0788">Thiol protease</keyword>
<dbReference type="PRINTS" id="PR00705">
    <property type="entry name" value="PAPAIN"/>
</dbReference>
<keyword evidence="3" id="KW-0378">Hydrolase</keyword>
<dbReference type="PROSITE" id="PS00640">
    <property type="entry name" value="THIOL_PROTEASE_ASN"/>
    <property type="match status" value="1"/>
</dbReference>
<evidence type="ECO:0000256" key="3">
    <source>
        <dbReference type="ARBA" id="ARBA00022801"/>
    </source>
</evidence>
<proteinExistence type="inferred from homology"/>
<dbReference type="Proteomes" id="UP001174677">
    <property type="component" value="Chromosome 18"/>
</dbReference>
<organism evidence="10 11">
    <name type="scientific">Hevea brasiliensis</name>
    <name type="common">Para rubber tree</name>
    <name type="synonym">Siphonia brasiliensis</name>
    <dbReference type="NCBI Taxonomy" id="3981"/>
    <lineage>
        <taxon>Eukaryota</taxon>
        <taxon>Viridiplantae</taxon>
        <taxon>Streptophyta</taxon>
        <taxon>Embryophyta</taxon>
        <taxon>Tracheophyta</taxon>
        <taxon>Spermatophyta</taxon>
        <taxon>Magnoliopsida</taxon>
        <taxon>eudicotyledons</taxon>
        <taxon>Gunneridae</taxon>
        <taxon>Pentapetalae</taxon>
        <taxon>rosids</taxon>
        <taxon>fabids</taxon>
        <taxon>Malpighiales</taxon>
        <taxon>Euphorbiaceae</taxon>
        <taxon>Crotonoideae</taxon>
        <taxon>Micrandreae</taxon>
        <taxon>Hevea</taxon>
    </lineage>
</organism>
<sequence length="341" mass="37942">MALSLQAKVLINVLMMLGTWATQSMSGRPFIDEDAITQKHEQWMAHHGRNYQDNAEKERRFQIFKTNLEFIENFNSNAINKTYQLSLNIFADLTDEEFLATYTGYRMPSLPKTNKTTPFKYADQADEVPENKDWREVEGVVTSVKNQQQCGCCWAFSSVGAVEGIIRNGVSLSAQQLVDCVSNNNGCGGGWMTNAFEYIIQNQGIVSEDDYPYNQVQGMCNSGTASNSAAKITGYRNVPSNDESYLKMAVANQPVSVAIDASTFKLYSGGVFNGDCGTRLNHAVTLVGYGTSAEYGSKYWLIKNSWGVNWGENGYMKLERDVYAREGLCGIAMRASYPTID</sequence>
<dbReference type="CDD" id="cd02248">
    <property type="entry name" value="Peptidase_C1A"/>
    <property type="match status" value="1"/>
</dbReference>
<dbReference type="EMBL" id="JARPOI010000018">
    <property type="protein sequence ID" value="KAJ9136041.1"/>
    <property type="molecule type" value="Genomic_DNA"/>
</dbReference>
<dbReference type="PROSITE" id="PS00639">
    <property type="entry name" value="THIOL_PROTEASE_HIS"/>
    <property type="match status" value="1"/>
</dbReference>
<evidence type="ECO:0000256" key="4">
    <source>
        <dbReference type="ARBA" id="ARBA00022807"/>
    </source>
</evidence>
<dbReference type="InterPro" id="IPR013201">
    <property type="entry name" value="Prot_inhib_I29"/>
</dbReference>
<accession>A0ABQ9KHF0</accession>
<feature type="signal peptide" evidence="7">
    <location>
        <begin position="1"/>
        <end position="21"/>
    </location>
</feature>
<keyword evidence="11" id="KW-1185">Reference proteome</keyword>
<dbReference type="InterPro" id="IPR013128">
    <property type="entry name" value="Peptidase_C1A"/>
</dbReference>
<gene>
    <name evidence="10" type="ORF">P3X46_033155</name>
</gene>
<reference evidence="10 11" key="1">
    <citation type="journal article" date="2023" name="Plant Biotechnol. J.">
        <title>Chromosome-level wild Hevea brasiliensis genome provides new tools for genomic-assisted breeding and valuable loci to elevate rubber yield.</title>
        <authorList>
            <person name="Cheng H."/>
            <person name="Song X."/>
            <person name="Hu Y."/>
            <person name="Wu T."/>
            <person name="Yang Q."/>
            <person name="An Z."/>
            <person name="Feng S."/>
            <person name="Deng Z."/>
            <person name="Wu W."/>
            <person name="Zeng X."/>
            <person name="Tu M."/>
            <person name="Wang X."/>
            <person name="Huang H."/>
        </authorList>
    </citation>
    <scope>NUCLEOTIDE SEQUENCE [LARGE SCALE GENOMIC DNA]</scope>
    <source>
        <strain evidence="10">MT/VB/25A 57/8</strain>
    </source>
</reference>
<dbReference type="InterPro" id="IPR000668">
    <property type="entry name" value="Peptidase_C1A_C"/>
</dbReference>
<dbReference type="Pfam" id="PF00112">
    <property type="entry name" value="Peptidase_C1"/>
    <property type="match status" value="1"/>
</dbReference>
<dbReference type="SUPFAM" id="SSF54001">
    <property type="entry name" value="Cysteine proteinases"/>
    <property type="match status" value="1"/>
</dbReference>
<comment type="caution">
    <text evidence="10">The sequence shown here is derived from an EMBL/GenBank/DDBJ whole genome shotgun (WGS) entry which is preliminary data.</text>
</comment>
<evidence type="ECO:0008006" key="12">
    <source>
        <dbReference type="Google" id="ProtNLM"/>
    </source>
</evidence>
<evidence type="ECO:0000256" key="7">
    <source>
        <dbReference type="SAM" id="SignalP"/>
    </source>
</evidence>
<evidence type="ECO:0000313" key="10">
    <source>
        <dbReference type="EMBL" id="KAJ9136041.1"/>
    </source>
</evidence>
<dbReference type="Pfam" id="PF08246">
    <property type="entry name" value="Inhibitor_I29"/>
    <property type="match status" value="1"/>
</dbReference>
<feature type="domain" description="Peptidase C1A papain C-terminal" evidence="8">
    <location>
        <begin position="128"/>
        <end position="339"/>
    </location>
</feature>
<dbReference type="InterPro" id="IPR025661">
    <property type="entry name" value="Pept_asp_AS"/>
</dbReference>
<keyword evidence="2" id="KW-0645">Protease</keyword>
<keyword evidence="5" id="KW-1015">Disulfide bond</keyword>
<comment type="similarity">
    <text evidence="1">Belongs to the peptidase C1 family.</text>
</comment>
<evidence type="ECO:0000259" key="8">
    <source>
        <dbReference type="SMART" id="SM00645"/>
    </source>
</evidence>
<keyword evidence="6" id="KW-0325">Glycoprotein</keyword>
<name>A0ABQ9KHF0_HEVBR</name>
<evidence type="ECO:0000259" key="9">
    <source>
        <dbReference type="SMART" id="SM00848"/>
    </source>
</evidence>
<evidence type="ECO:0000256" key="5">
    <source>
        <dbReference type="ARBA" id="ARBA00023157"/>
    </source>
</evidence>
<keyword evidence="7" id="KW-0732">Signal</keyword>
<dbReference type="InterPro" id="IPR039417">
    <property type="entry name" value="Peptidase_C1A_papain-like"/>
</dbReference>
<feature type="domain" description="Cathepsin propeptide inhibitor" evidence="9">
    <location>
        <begin position="40"/>
        <end position="98"/>
    </location>
</feature>
<evidence type="ECO:0000256" key="2">
    <source>
        <dbReference type="ARBA" id="ARBA00022670"/>
    </source>
</evidence>
<dbReference type="Gene3D" id="3.90.70.10">
    <property type="entry name" value="Cysteine proteinases"/>
    <property type="match status" value="1"/>
</dbReference>
<dbReference type="PROSITE" id="PS00139">
    <property type="entry name" value="THIOL_PROTEASE_CYS"/>
    <property type="match status" value="1"/>
</dbReference>